<dbReference type="Pfam" id="PF05461">
    <property type="entry name" value="ApoL"/>
    <property type="match status" value="1"/>
</dbReference>
<keyword evidence="2" id="KW-1185">Reference proteome</keyword>
<sequence length="281" mass="29208">MQPSEDQKKSIAAAAKIAEELMAKLVPWITERKEVVSRLKEIADEIDKIEKDVNISKTVGTSVSILGGVASIAAIVATGGLAAPLIAGSVAVAGAATSGGASITGDLLSNNKMKQAQAAMDQDKRSVGEIETLHRKLDARAVQLSKQFNVEPEAVTGLFLMSSMGGRQPYSGMLGNLLPLTLACSTIITVRTVLTTTVRTTGKGITKAVGQVSTKALTRTVGSVLGAAVASALIVWDVVELVKTAKDMEGGSKTDAAGKLRQIATELESEVHSLEAQLEEA</sequence>
<dbReference type="Proteomes" id="UP000095280">
    <property type="component" value="Unplaced"/>
</dbReference>
<dbReference type="GO" id="GO:0008289">
    <property type="term" value="F:lipid binding"/>
    <property type="evidence" value="ECO:0007669"/>
    <property type="project" value="InterPro"/>
</dbReference>
<comment type="similarity">
    <text evidence="1">Belongs to the apolipoprotein L family.</text>
</comment>
<reference evidence="3" key="1">
    <citation type="submission" date="2016-11" db="UniProtKB">
        <authorList>
            <consortium name="WormBaseParasite"/>
        </authorList>
    </citation>
    <scope>IDENTIFICATION</scope>
</reference>
<proteinExistence type="inferred from homology"/>
<dbReference type="PANTHER" id="PTHR14096:SF28">
    <property type="entry name" value="APOLIPOPROTEIN L, 1-RELATED"/>
    <property type="match status" value="1"/>
</dbReference>
<dbReference type="AlphaFoldDB" id="A0A1I8IYT4"/>
<dbReference type="GO" id="GO:0005576">
    <property type="term" value="C:extracellular region"/>
    <property type="evidence" value="ECO:0007669"/>
    <property type="project" value="InterPro"/>
</dbReference>
<accession>A0A1I8IYT4</accession>
<dbReference type="GO" id="GO:0016020">
    <property type="term" value="C:membrane"/>
    <property type="evidence" value="ECO:0007669"/>
    <property type="project" value="TreeGrafter"/>
</dbReference>
<organism evidence="2 3">
    <name type="scientific">Macrostomum lignano</name>
    <dbReference type="NCBI Taxonomy" id="282301"/>
    <lineage>
        <taxon>Eukaryota</taxon>
        <taxon>Metazoa</taxon>
        <taxon>Spiralia</taxon>
        <taxon>Lophotrochozoa</taxon>
        <taxon>Platyhelminthes</taxon>
        <taxon>Rhabditophora</taxon>
        <taxon>Macrostomorpha</taxon>
        <taxon>Macrostomida</taxon>
        <taxon>Macrostomidae</taxon>
        <taxon>Macrostomum</taxon>
    </lineage>
</organism>
<dbReference type="PANTHER" id="PTHR14096">
    <property type="entry name" value="APOLIPOPROTEIN L"/>
    <property type="match status" value="1"/>
</dbReference>
<name>A0A1I8IYT4_9PLAT</name>
<evidence type="ECO:0000256" key="1">
    <source>
        <dbReference type="ARBA" id="ARBA00010090"/>
    </source>
</evidence>
<protein>
    <submittedName>
        <fullName evidence="3">Apolipoprotein L3</fullName>
    </submittedName>
</protein>
<dbReference type="InterPro" id="IPR008405">
    <property type="entry name" value="ApoL"/>
</dbReference>
<evidence type="ECO:0000313" key="3">
    <source>
        <dbReference type="WBParaSite" id="maker-uti_cns_0031460-snap-gene-0.1-mRNA-1"/>
    </source>
</evidence>
<evidence type="ECO:0000313" key="2">
    <source>
        <dbReference type="Proteomes" id="UP000095280"/>
    </source>
</evidence>
<dbReference type="GO" id="GO:0006869">
    <property type="term" value="P:lipid transport"/>
    <property type="evidence" value="ECO:0007669"/>
    <property type="project" value="InterPro"/>
</dbReference>
<dbReference type="WBParaSite" id="maker-uti_cns_0031460-snap-gene-0.1-mRNA-1">
    <property type="protein sequence ID" value="maker-uti_cns_0031460-snap-gene-0.1-mRNA-1"/>
    <property type="gene ID" value="maker-uti_cns_0031460-snap-gene-0.1"/>
</dbReference>
<dbReference type="GO" id="GO:0042157">
    <property type="term" value="P:lipoprotein metabolic process"/>
    <property type="evidence" value="ECO:0007669"/>
    <property type="project" value="InterPro"/>
</dbReference>